<comment type="caution">
    <text evidence="2">The sequence shown here is derived from an EMBL/GenBank/DDBJ whole genome shotgun (WGS) entry which is preliminary data.</text>
</comment>
<dbReference type="Proteomes" id="UP001364224">
    <property type="component" value="Unassembled WGS sequence"/>
</dbReference>
<keyword evidence="1" id="KW-0472">Membrane</keyword>
<gene>
    <name evidence="2" type="ORF">V1286_005699</name>
</gene>
<feature type="transmembrane region" description="Helical" evidence="1">
    <location>
        <begin position="89"/>
        <end position="108"/>
    </location>
</feature>
<dbReference type="EMBL" id="JAZHRV010000001">
    <property type="protein sequence ID" value="MEH2558170.1"/>
    <property type="molecule type" value="Genomic_DNA"/>
</dbReference>
<keyword evidence="3" id="KW-1185">Reference proteome</keyword>
<keyword evidence="1" id="KW-1133">Transmembrane helix</keyword>
<reference evidence="2 3" key="1">
    <citation type="submission" date="2024-02" db="EMBL/GenBank/DDBJ databases">
        <title>Adaptive strategies in a cosmopolitan and abundant soil bacterium.</title>
        <authorList>
            <person name="Carini P."/>
        </authorList>
    </citation>
    <scope>NUCLEOTIDE SEQUENCE [LARGE SCALE GENOMIC DNA]</scope>
    <source>
        <strain evidence="2 3">AZCC 1608</strain>
    </source>
</reference>
<protein>
    <recommendedName>
        <fullName evidence="4">BA14K family protein</fullName>
    </recommendedName>
</protein>
<sequence>MSAATGSRRRCEAKPFLLPFSPCGRREAGRFAWLCASRPCQGGTSPSRQSFDLGQAPVQSESNPARGWMRIGLVAARTLGPNQQEGSAMFRYVLPVLAALVLVTASLIPDDAFARRGGGGYRGGGGFHGGAVRAGGVYRGGAVRAGRVGRVGYAGYRGGYYPRRGYGAAAVGAAAVGAAAYGAYGSYNNCYDAYGNYICGGQYRY</sequence>
<organism evidence="2 3">
    <name type="scientific">Bradyrhizobium algeriense</name>
    <dbReference type="NCBI Taxonomy" id="634784"/>
    <lineage>
        <taxon>Bacteria</taxon>
        <taxon>Pseudomonadati</taxon>
        <taxon>Pseudomonadota</taxon>
        <taxon>Alphaproteobacteria</taxon>
        <taxon>Hyphomicrobiales</taxon>
        <taxon>Nitrobacteraceae</taxon>
        <taxon>Bradyrhizobium</taxon>
    </lineage>
</organism>
<evidence type="ECO:0000313" key="2">
    <source>
        <dbReference type="EMBL" id="MEH2558170.1"/>
    </source>
</evidence>
<evidence type="ECO:0000313" key="3">
    <source>
        <dbReference type="Proteomes" id="UP001364224"/>
    </source>
</evidence>
<keyword evidence="1" id="KW-0812">Transmembrane</keyword>
<proteinExistence type="predicted"/>
<evidence type="ECO:0008006" key="4">
    <source>
        <dbReference type="Google" id="ProtNLM"/>
    </source>
</evidence>
<accession>A0ABU8BI42</accession>
<evidence type="ECO:0000256" key="1">
    <source>
        <dbReference type="SAM" id="Phobius"/>
    </source>
</evidence>
<name>A0ABU8BI42_9BRAD</name>